<keyword evidence="1" id="KW-0175">Coiled coil</keyword>
<evidence type="ECO:0000313" key="4">
    <source>
        <dbReference type="Proteomes" id="UP000267535"/>
    </source>
</evidence>
<feature type="signal peptide" evidence="2">
    <location>
        <begin position="1"/>
        <end position="27"/>
    </location>
</feature>
<evidence type="ECO:0000256" key="1">
    <source>
        <dbReference type="SAM" id="Coils"/>
    </source>
</evidence>
<comment type="caution">
    <text evidence="3">The sequence shown here is derived from an EMBL/GenBank/DDBJ whole genome shotgun (WGS) entry which is preliminary data.</text>
</comment>
<proteinExistence type="predicted"/>
<dbReference type="Pfam" id="PF11839">
    <property type="entry name" value="Alanine_zipper"/>
    <property type="match status" value="1"/>
</dbReference>
<keyword evidence="2" id="KW-0732">Signal</keyword>
<name>A0A3P1SV38_9GAMM</name>
<dbReference type="EMBL" id="RQXV01000001">
    <property type="protein sequence ID" value="RRD01021.1"/>
    <property type="molecule type" value="Genomic_DNA"/>
</dbReference>
<sequence>MVKNMKLITHWAAIAILAMLASGCATNTSEMDTIRSLAEQAIAQSERASAQAANAEAKADQAMKAANEAQQCCLENSEKIDRAFERTMAK</sequence>
<dbReference type="Proteomes" id="UP000267535">
    <property type="component" value="Unassembled WGS sequence"/>
</dbReference>
<feature type="coiled-coil region" evidence="1">
    <location>
        <begin position="38"/>
        <end position="72"/>
    </location>
</feature>
<keyword evidence="4" id="KW-1185">Reference proteome</keyword>
<dbReference type="NCBIfam" id="NF040598">
    <property type="entry name" value="Ala_zip_lipo"/>
    <property type="match status" value="1"/>
</dbReference>
<dbReference type="InterPro" id="IPR021793">
    <property type="entry name" value="Oprl"/>
</dbReference>
<evidence type="ECO:0000313" key="3">
    <source>
        <dbReference type="EMBL" id="RRD01021.1"/>
    </source>
</evidence>
<evidence type="ECO:0008006" key="5">
    <source>
        <dbReference type="Google" id="ProtNLM"/>
    </source>
</evidence>
<evidence type="ECO:0000256" key="2">
    <source>
        <dbReference type="SAM" id="SignalP"/>
    </source>
</evidence>
<dbReference type="AlphaFoldDB" id="A0A3P1SV38"/>
<reference evidence="3 4" key="1">
    <citation type="submission" date="2018-11" db="EMBL/GenBank/DDBJ databases">
        <title>The draft genome sequence of Amphritea balenae JAMM 1525T.</title>
        <authorList>
            <person name="Fang Z."/>
            <person name="Zhang Y."/>
            <person name="Han X."/>
        </authorList>
    </citation>
    <scope>NUCLEOTIDE SEQUENCE [LARGE SCALE GENOMIC DNA]</scope>
    <source>
        <strain evidence="3 4">JAMM 1525</strain>
    </source>
</reference>
<protein>
    <recommendedName>
        <fullName evidence="5">Gamma-glutamyltranspeptidase</fullName>
    </recommendedName>
</protein>
<gene>
    <name evidence="3" type="ORF">EHS89_00170</name>
</gene>
<feature type="chain" id="PRO_5018241971" description="Gamma-glutamyltranspeptidase" evidence="2">
    <location>
        <begin position="28"/>
        <end position="90"/>
    </location>
</feature>
<accession>A0A3P1SV38</accession>
<organism evidence="3 4">
    <name type="scientific">Amphritea balenae</name>
    <dbReference type="NCBI Taxonomy" id="452629"/>
    <lineage>
        <taxon>Bacteria</taxon>
        <taxon>Pseudomonadati</taxon>
        <taxon>Pseudomonadota</taxon>
        <taxon>Gammaproteobacteria</taxon>
        <taxon>Oceanospirillales</taxon>
        <taxon>Oceanospirillaceae</taxon>
        <taxon>Amphritea</taxon>
    </lineage>
</organism>
<dbReference type="PROSITE" id="PS51257">
    <property type="entry name" value="PROKAR_LIPOPROTEIN"/>
    <property type="match status" value="1"/>
</dbReference>